<dbReference type="InterPro" id="IPR036250">
    <property type="entry name" value="AcylCo_DH-like_C"/>
</dbReference>
<keyword evidence="5" id="KW-0560">Oxidoreductase</keyword>
<dbReference type="Pfam" id="PF02771">
    <property type="entry name" value="Acyl-CoA_dh_N"/>
    <property type="match status" value="1"/>
</dbReference>
<dbReference type="OrthoDB" id="7328575at2"/>
<dbReference type="Gene3D" id="1.10.540.10">
    <property type="entry name" value="Acyl-CoA dehydrogenase/oxidase, N-terminal domain"/>
    <property type="match status" value="1"/>
</dbReference>
<name>A0A6I6L7I9_9SPHN</name>
<evidence type="ECO:0000313" key="9">
    <source>
        <dbReference type="Proteomes" id="UP000428803"/>
    </source>
</evidence>
<protein>
    <submittedName>
        <fullName evidence="8">Acyl-CoA dehydrogenase</fullName>
    </submittedName>
</protein>
<dbReference type="Pfam" id="PF00441">
    <property type="entry name" value="Acyl-CoA_dh_1"/>
    <property type="match status" value="1"/>
</dbReference>
<reference evidence="9" key="1">
    <citation type="submission" date="2019-01" db="EMBL/GenBank/DDBJ databases">
        <title>Sphingorhabdus lacus sp.nov., isolated from an oligotrophic freshwater lake.</title>
        <authorList>
            <person name="Park M."/>
        </authorList>
    </citation>
    <scope>NUCLEOTIDE SEQUENCE [LARGE SCALE GENOMIC DNA]</scope>
    <source>
        <strain evidence="9">IMCC1753</strain>
    </source>
</reference>
<evidence type="ECO:0000256" key="5">
    <source>
        <dbReference type="ARBA" id="ARBA00023002"/>
    </source>
</evidence>
<dbReference type="AlphaFoldDB" id="A0A6I6L7I9"/>
<dbReference type="SUPFAM" id="SSF47203">
    <property type="entry name" value="Acyl-CoA dehydrogenase C-terminal domain-like"/>
    <property type="match status" value="1"/>
</dbReference>
<dbReference type="KEGG" id="slaa:EUU25_08545"/>
<keyword evidence="4" id="KW-0274">FAD</keyword>
<feature type="domain" description="Acyl-CoA dehydrogenase/oxidase C-terminal" evidence="6">
    <location>
        <begin position="191"/>
        <end position="322"/>
    </location>
</feature>
<dbReference type="RefSeq" id="WP_158900100.1">
    <property type="nucleotide sequence ID" value="NZ_CP035733.1"/>
</dbReference>
<dbReference type="SUPFAM" id="SSF56645">
    <property type="entry name" value="Acyl-CoA dehydrogenase NM domain-like"/>
    <property type="match status" value="1"/>
</dbReference>
<proteinExistence type="inferred from homology"/>
<dbReference type="InterPro" id="IPR013786">
    <property type="entry name" value="AcylCoA_DH/ox_N"/>
</dbReference>
<dbReference type="InterPro" id="IPR009100">
    <property type="entry name" value="AcylCoA_DH/oxidase_NM_dom_sf"/>
</dbReference>
<dbReference type="EMBL" id="CP035733">
    <property type="protein sequence ID" value="QGY80664.1"/>
    <property type="molecule type" value="Genomic_DNA"/>
</dbReference>
<evidence type="ECO:0000256" key="4">
    <source>
        <dbReference type="ARBA" id="ARBA00022827"/>
    </source>
</evidence>
<dbReference type="Proteomes" id="UP000428803">
    <property type="component" value="Chromosome"/>
</dbReference>
<dbReference type="PANTHER" id="PTHR43884:SF20">
    <property type="entry name" value="ACYL-COA DEHYDROGENASE FADE28"/>
    <property type="match status" value="1"/>
</dbReference>
<keyword evidence="9" id="KW-1185">Reference proteome</keyword>
<evidence type="ECO:0000256" key="1">
    <source>
        <dbReference type="ARBA" id="ARBA00001974"/>
    </source>
</evidence>
<sequence length="336" mass="35963">MRFHLTSEQVAIQDAVRGTLADCWGLEHLHRLADSDLDFDTTSWQVLMELGIGGLALPEAVGGSDLGLLDAALVCEVAGEAAAPGPLIGQIVTAIAVAASTNPETLALLPEIASGTKVATLAIETDLVPCARAAHLFLADDETGGLRLIEAGLGVKIEAQASTDRSRPVSRVDFSTEAKSHALFSAGDPMVQRILDAALILIAADALGGAQHCTDVSVDYAKTREQFGQPIGKFQGLKHQLAHMALDVEPARALVWYAAYAWDAKLADASRSAAMAKAHLCEVYTRVTRAAIAAHGGIGYTWEYGLNYWFRRAVHNRAWMGNPSHHRFRAAELAHW</sequence>
<accession>A0A6I6L7I9</accession>
<evidence type="ECO:0000259" key="6">
    <source>
        <dbReference type="Pfam" id="PF00441"/>
    </source>
</evidence>
<dbReference type="PANTHER" id="PTHR43884">
    <property type="entry name" value="ACYL-COA DEHYDROGENASE"/>
    <property type="match status" value="1"/>
</dbReference>
<feature type="domain" description="Acyl-CoA dehydrogenase/oxidase N-terminal" evidence="7">
    <location>
        <begin position="6"/>
        <end position="115"/>
    </location>
</feature>
<comment type="cofactor">
    <cofactor evidence="1">
        <name>FAD</name>
        <dbReference type="ChEBI" id="CHEBI:57692"/>
    </cofactor>
</comment>
<comment type="similarity">
    <text evidence="2">Belongs to the acyl-CoA dehydrogenase family.</text>
</comment>
<organism evidence="8 9">
    <name type="scientific">Sphingorhabdus lacus</name>
    <dbReference type="NCBI Taxonomy" id="392610"/>
    <lineage>
        <taxon>Bacteria</taxon>
        <taxon>Pseudomonadati</taxon>
        <taxon>Pseudomonadota</taxon>
        <taxon>Alphaproteobacteria</taxon>
        <taxon>Sphingomonadales</taxon>
        <taxon>Sphingomonadaceae</taxon>
        <taxon>Sphingorhabdus</taxon>
    </lineage>
</organism>
<evidence type="ECO:0000313" key="8">
    <source>
        <dbReference type="EMBL" id="QGY80664.1"/>
    </source>
</evidence>
<dbReference type="InterPro" id="IPR009075">
    <property type="entry name" value="AcylCo_DH/oxidase_C"/>
</dbReference>
<dbReference type="Gene3D" id="1.20.140.10">
    <property type="entry name" value="Butyryl-CoA Dehydrogenase, subunit A, domain 3"/>
    <property type="match status" value="1"/>
</dbReference>
<gene>
    <name evidence="8" type="ORF">EUU25_08545</name>
</gene>
<evidence type="ECO:0000256" key="2">
    <source>
        <dbReference type="ARBA" id="ARBA00009347"/>
    </source>
</evidence>
<evidence type="ECO:0000256" key="3">
    <source>
        <dbReference type="ARBA" id="ARBA00022630"/>
    </source>
</evidence>
<dbReference type="GO" id="GO:0003995">
    <property type="term" value="F:acyl-CoA dehydrogenase activity"/>
    <property type="evidence" value="ECO:0007669"/>
    <property type="project" value="TreeGrafter"/>
</dbReference>
<evidence type="ECO:0000259" key="7">
    <source>
        <dbReference type="Pfam" id="PF02771"/>
    </source>
</evidence>
<keyword evidence="3" id="KW-0285">Flavoprotein</keyword>
<dbReference type="GO" id="GO:0050660">
    <property type="term" value="F:flavin adenine dinucleotide binding"/>
    <property type="evidence" value="ECO:0007669"/>
    <property type="project" value="InterPro"/>
</dbReference>
<dbReference type="InterPro" id="IPR037069">
    <property type="entry name" value="AcylCoA_DH/ox_N_sf"/>
</dbReference>